<dbReference type="InterPro" id="IPR008619">
    <property type="entry name" value="Filamentous_hemagglutn_rpt"/>
</dbReference>
<name>W1IRJ2_9GAMM</name>
<sequence length="469" mass="49231">MDNRQGTIVAYAQTRLTTGQIAGNDGLIIHSQALDNTEGQLQSAAELTVDTQGQTLTNQQGVIATNTQATLTTGTLDNTKGLIAGNSGLTLRSQALDNTEGILQSVADLTVDTHGQTLINQQGMIAANAQTTLTTGHLNNTTGQIAGNGGLNIHSQALDNTEGKLQSAANLTVDTQGQKFTNQQGRVAAEGFVQLHSGELDNHQGHVQGGSKLEIDTGAVQLINRQGTLLSAGTTNIPPRALDNQQGQLQSVGDVSLRAAGQVNNHDGLIRGGQALSIGTETFINSAMQAKDKGIEANHLLLTAKTLNNTVGAIRTDIAQELHIHESVDNNRGLISSADRLMVTDNQKSSLKIHNLDGTFIAGKQGQIQAESLSGDGQILSQGDMDISLKQAFDNQKTVAANGNLRLHSAAGVTNHHHIKAGDTLELNTPQVNNTQAAEISAAHTHIETDNLLNHRLIDGESTSVRVGG</sequence>
<dbReference type="Proteomes" id="UP000019197">
    <property type="component" value="Unassembled WGS sequence"/>
</dbReference>
<organism evidence="1 2">
    <name type="scientific">Xenorhabdus cabanillasii JM26</name>
    <dbReference type="NCBI Taxonomy" id="1427517"/>
    <lineage>
        <taxon>Bacteria</taxon>
        <taxon>Pseudomonadati</taxon>
        <taxon>Pseudomonadota</taxon>
        <taxon>Gammaproteobacteria</taxon>
        <taxon>Enterobacterales</taxon>
        <taxon>Morganellaceae</taxon>
        <taxon>Xenorhabdus</taxon>
    </lineage>
</organism>
<evidence type="ECO:0000313" key="1">
    <source>
        <dbReference type="EMBL" id="CDL79845.1"/>
    </source>
</evidence>
<reference evidence="1 2" key="1">
    <citation type="submission" date="2013-11" db="EMBL/GenBank/DDBJ databases">
        <title>Draft genome sequence and annotation of the entomopathogenic bacterium, Xenorhabdus cabanillasi strain JM26.</title>
        <authorList>
            <person name="Gualtieri M."/>
            <person name="Ogier J.C."/>
            <person name="Pages S."/>
            <person name="Givaudan A."/>
            <person name="Gaudriault S."/>
        </authorList>
    </citation>
    <scope>NUCLEOTIDE SEQUENCE [LARGE SCALE GENOMIC DNA]</scope>
    <source>
        <strain evidence="1 2">JM26</strain>
    </source>
</reference>
<dbReference type="Pfam" id="PF05594">
    <property type="entry name" value="Fil_haemagg"/>
    <property type="match status" value="5"/>
</dbReference>
<dbReference type="NCBIfam" id="TIGR01731">
    <property type="entry name" value="fil_hemag_20aa"/>
    <property type="match status" value="12"/>
</dbReference>
<accession>W1IRJ2</accession>
<dbReference type="OrthoDB" id="2664633at2"/>
<dbReference type="AlphaFoldDB" id="W1IRJ2"/>
<evidence type="ECO:0000313" key="2">
    <source>
        <dbReference type="Proteomes" id="UP000019197"/>
    </source>
</evidence>
<proteinExistence type="predicted"/>
<dbReference type="EMBL" id="CBXE010000030">
    <property type="protein sequence ID" value="CDL79845.1"/>
    <property type="molecule type" value="Genomic_DNA"/>
</dbReference>
<gene>
    <name evidence="1" type="ORF">XCR1_1250022</name>
</gene>
<dbReference type="InterPro" id="IPR010069">
    <property type="entry name" value="CdiA_FHA1_rpt"/>
</dbReference>
<comment type="caution">
    <text evidence="1">The sequence shown here is derived from an EMBL/GenBank/DDBJ whole genome shotgun (WGS) entry which is preliminary data.</text>
</comment>
<protein>
    <submittedName>
        <fullName evidence="1">Uncharacterized protein</fullName>
    </submittedName>
</protein>